<feature type="transmembrane region" description="Helical" evidence="1">
    <location>
        <begin position="571"/>
        <end position="591"/>
    </location>
</feature>
<gene>
    <name evidence="3" type="ORF">GW587_18570</name>
</gene>
<dbReference type="PANTHER" id="PTHR46825:SF9">
    <property type="entry name" value="BETA-LACTAMASE-RELATED DOMAIN-CONTAINING PROTEIN"/>
    <property type="match status" value="1"/>
</dbReference>
<reference evidence="3 4" key="1">
    <citation type="submission" date="2020-01" db="EMBL/GenBank/DDBJ databases">
        <authorList>
            <person name="Lee S.D."/>
        </authorList>
    </citation>
    <scope>NUCLEOTIDE SEQUENCE [LARGE SCALE GENOMIC DNA]</scope>
    <source>
        <strain evidence="3 4">SAP-35</strain>
    </source>
</reference>
<feature type="transmembrane region" description="Helical" evidence="1">
    <location>
        <begin position="535"/>
        <end position="559"/>
    </location>
</feature>
<keyword evidence="1" id="KW-1133">Transmembrane helix</keyword>
<dbReference type="SUPFAM" id="SSF56601">
    <property type="entry name" value="beta-lactamase/transpeptidase-like"/>
    <property type="match status" value="1"/>
</dbReference>
<feature type="transmembrane region" description="Helical" evidence="1">
    <location>
        <begin position="611"/>
        <end position="634"/>
    </location>
</feature>
<feature type="transmembrane region" description="Helical" evidence="1">
    <location>
        <begin position="490"/>
        <end position="514"/>
    </location>
</feature>
<dbReference type="InterPro" id="IPR012338">
    <property type="entry name" value="Beta-lactam/transpept-like"/>
</dbReference>
<sequence>MVAAQAVKPAPLAQGLTKTDVDSWLDGYMPYALQTGDIPGAVVVVVKDGQILTARGFGYADVEKRKPVDPERTLFRPGSVSKLVTWTAVMQMVEKNKLDLDADVNTYLDFKIPPFEGAPVTLRQIMTHTAGFEEAAKEIIDYVPAKTPKLGDLLKAWTPHRIYRAGTTPAYSNYATAVAGYIVERVSGQPFEVYVEKNIFAPLGMRGASFRQPLPPELEPHMSRGYGKPGEPAEPFEIVGPGPAGGLSASGTDMGRFMLAQLAYGELDGQRILSAATAATMLNSPLDKINPKSLVGPLNRMELGFFETNINGRAVVGHLGDTEAFHTSLHLYMKEGVGFYVSFNSPGKHGAVGVLRTALFHDFSDRYFPYAGAADGKVDAKTAEEHARLMGGSWENSRRSDSSFFAVLGLMGQTKVGLTDKGALSIPDLLGRNGRPREWVEIAPFIWRDVNGHDRIAAQVVDGKPVRWSMDFMSPFMVFDRVPAGKSGAWLMPALCLGLPVLLLTFLALPVGWFCRRKYGAAPLPAGKARSASRATQIAAGLSIGVLLGWTGMFSAMLSSLKYATALSDPYLWLLQVVGVLVFVATIVISARNLQLALTDGRGWLRKLWSVLVLASALLLFYVALRFGLVAFTVNY</sequence>
<dbReference type="PANTHER" id="PTHR46825">
    <property type="entry name" value="D-ALANYL-D-ALANINE-CARBOXYPEPTIDASE/ENDOPEPTIDASE AMPH"/>
    <property type="match status" value="1"/>
</dbReference>
<evidence type="ECO:0000313" key="3">
    <source>
        <dbReference type="EMBL" id="NGZ86250.1"/>
    </source>
</evidence>
<evidence type="ECO:0000259" key="2">
    <source>
        <dbReference type="Pfam" id="PF00144"/>
    </source>
</evidence>
<evidence type="ECO:0000256" key="1">
    <source>
        <dbReference type="SAM" id="Phobius"/>
    </source>
</evidence>
<feature type="domain" description="Beta-lactamase-related" evidence="2">
    <location>
        <begin position="34"/>
        <end position="352"/>
    </location>
</feature>
<evidence type="ECO:0000313" key="4">
    <source>
        <dbReference type="Proteomes" id="UP000666369"/>
    </source>
</evidence>
<dbReference type="InterPro" id="IPR050491">
    <property type="entry name" value="AmpC-like"/>
</dbReference>
<organism evidence="3 4">
    <name type="scientific">Duganella aceris</name>
    <dbReference type="NCBI Taxonomy" id="2703883"/>
    <lineage>
        <taxon>Bacteria</taxon>
        <taxon>Pseudomonadati</taxon>
        <taxon>Pseudomonadota</taxon>
        <taxon>Betaproteobacteria</taxon>
        <taxon>Burkholderiales</taxon>
        <taxon>Oxalobacteraceae</taxon>
        <taxon>Telluria group</taxon>
        <taxon>Duganella</taxon>
    </lineage>
</organism>
<protein>
    <submittedName>
        <fullName evidence="3">Beta-lactamase family protein</fullName>
    </submittedName>
</protein>
<comment type="caution">
    <text evidence="3">The sequence shown here is derived from an EMBL/GenBank/DDBJ whole genome shotgun (WGS) entry which is preliminary data.</text>
</comment>
<dbReference type="EMBL" id="JAADJT010000008">
    <property type="protein sequence ID" value="NGZ86250.1"/>
    <property type="molecule type" value="Genomic_DNA"/>
</dbReference>
<keyword evidence="1" id="KW-0812">Transmembrane</keyword>
<name>A0ABX0FP76_9BURK</name>
<keyword evidence="1" id="KW-0472">Membrane</keyword>
<dbReference type="InterPro" id="IPR001466">
    <property type="entry name" value="Beta-lactam-related"/>
</dbReference>
<keyword evidence="4" id="KW-1185">Reference proteome</keyword>
<dbReference type="Gene3D" id="3.40.710.10">
    <property type="entry name" value="DD-peptidase/beta-lactamase superfamily"/>
    <property type="match status" value="1"/>
</dbReference>
<accession>A0ABX0FP76</accession>
<dbReference type="Proteomes" id="UP000666369">
    <property type="component" value="Unassembled WGS sequence"/>
</dbReference>
<dbReference type="Pfam" id="PF00144">
    <property type="entry name" value="Beta-lactamase"/>
    <property type="match status" value="1"/>
</dbReference>
<reference evidence="4" key="2">
    <citation type="submission" date="2023-07" db="EMBL/GenBank/DDBJ databases">
        <title>Duganella aceri sp. nov., isolated from tree sap.</title>
        <authorList>
            <person name="Kim I.S."/>
        </authorList>
    </citation>
    <scope>NUCLEOTIDE SEQUENCE [LARGE SCALE GENOMIC DNA]</scope>
    <source>
        <strain evidence="4">SAP-35</strain>
    </source>
</reference>
<proteinExistence type="predicted"/>